<dbReference type="RefSeq" id="WP_157341637.1">
    <property type="nucleotide sequence ID" value="NZ_WSEK01000004.1"/>
</dbReference>
<dbReference type="PRINTS" id="PR00038">
    <property type="entry name" value="HTHLUXR"/>
</dbReference>
<keyword evidence="7" id="KW-1185">Reference proteome</keyword>
<evidence type="ECO:0000259" key="5">
    <source>
        <dbReference type="PROSITE" id="PS50043"/>
    </source>
</evidence>
<organism evidence="6 7">
    <name type="scientific">Nocardioides agri</name>
    <dbReference type="NCBI Taxonomy" id="2682843"/>
    <lineage>
        <taxon>Bacteria</taxon>
        <taxon>Bacillati</taxon>
        <taxon>Actinomycetota</taxon>
        <taxon>Actinomycetes</taxon>
        <taxon>Propionibacteriales</taxon>
        <taxon>Nocardioidaceae</taxon>
        <taxon>Nocardioides</taxon>
    </lineage>
</organism>
<feature type="region of interest" description="Disordered" evidence="4">
    <location>
        <begin position="222"/>
        <end position="242"/>
    </location>
</feature>
<dbReference type="Proteomes" id="UP000473525">
    <property type="component" value="Unassembled WGS sequence"/>
</dbReference>
<evidence type="ECO:0000313" key="6">
    <source>
        <dbReference type="EMBL" id="MVQ49118.1"/>
    </source>
</evidence>
<feature type="domain" description="HTH luxR-type" evidence="5">
    <location>
        <begin position="153"/>
        <end position="218"/>
    </location>
</feature>
<protein>
    <recommendedName>
        <fullName evidence="5">HTH luxR-type domain-containing protein</fullName>
    </recommendedName>
</protein>
<dbReference type="InterPro" id="IPR039420">
    <property type="entry name" value="WalR-like"/>
</dbReference>
<dbReference type="PROSITE" id="PS00622">
    <property type="entry name" value="HTH_LUXR_1"/>
    <property type="match status" value="1"/>
</dbReference>
<keyword evidence="2" id="KW-0238">DNA-binding</keyword>
<dbReference type="PROSITE" id="PS50043">
    <property type="entry name" value="HTH_LUXR_2"/>
    <property type="match status" value="1"/>
</dbReference>
<dbReference type="GO" id="GO:0006355">
    <property type="term" value="P:regulation of DNA-templated transcription"/>
    <property type="evidence" value="ECO:0007669"/>
    <property type="project" value="InterPro"/>
</dbReference>
<dbReference type="GO" id="GO:0003677">
    <property type="term" value="F:DNA binding"/>
    <property type="evidence" value="ECO:0007669"/>
    <property type="project" value="UniProtKB-KW"/>
</dbReference>
<evidence type="ECO:0000256" key="2">
    <source>
        <dbReference type="ARBA" id="ARBA00023125"/>
    </source>
</evidence>
<dbReference type="EMBL" id="WSEK01000004">
    <property type="protein sequence ID" value="MVQ49118.1"/>
    <property type="molecule type" value="Genomic_DNA"/>
</dbReference>
<sequence>MEAEPAVVNVLLGSDLPLIAEAVAAALRSRGFRTTVLGWPGGGHAPLRQQAAGASAEVGVLLYDVDVSLRLAAATALMRGWSGPWLVLTGASPGSAWGGLAAAGASAVRSRDLTLAETDSLIRALAAGRADPAGPRLEHIAAWHELQARHGYLQQRLDSLAPRQLEVLTLLHQGLQVAQIAPRLGLAETTVRSNVHSILRRMGVRSQLAAVARLHAIEWSAQDEAQDEAEADAQSTGERQST</sequence>
<evidence type="ECO:0000313" key="7">
    <source>
        <dbReference type="Proteomes" id="UP000473525"/>
    </source>
</evidence>
<name>A0A6L6XQ29_9ACTN</name>
<reference evidence="6 7" key="1">
    <citation type="submission" date="2019-12" db="EMBL/GenBank/DDBJ databases">
        <authorList>
            <person name="Huq M.A."/>
        </authorList>
    </citation>
    <scope>NUCLEOTIDE SEQUENCE [LARGE SCALE GENOMIC DNA]</scope>
    <source>
        <strain evidence="6 7">MAH-18</strain>
    </source>
</reference>
<accession>A0A6L6XQ29</accession>
<evidence type="ECO:0000256" key="3">
    <source>
        <dbReference type="ARBA" id="ARBA00023163"/>
    </source>
</evidence>
<gene>
    <name evidence="6" type="ORF">GON03_07980</name>
</gene>
<dbReference type="PANTHER" id="PTHR43214:SF24">
    <property type="entry name" value="TRANSCRIPTIONAL REGULATORY PROTEIN NARL-RELATED"/>
    <property type="match status" value="1"/>
</dbReference>
<dbReference type="SUPFAM" id="SSF46894">
    <property type="entry name" value="C-terminal effector domain of the bipartite response regulators"/>
    <property type="match status" value="1"/>
</dbReference>
<keyword evidence="1" id="KW-0805">Transcription regulation</keyword>
<dbReference type="CDD" id="cd06170">
    <property type="entry name" value="LuxR_C_like"/>
    <property type="match status" value="1"/>
</dbReference>
<dbReference type="InterPro" id="IPR036388">
    <property type="entry name" value="WH-like_DNA-bd_sf"/>
</dbReference>
<keyword evidence="3" id="KW-0804">Transcription</keyword>
<evidence type="ECO:0000256" key="4">
    <source>
        <dbReference type="SAM" id="MobiDB-lite"/>
    </source>
</evidence>
<comment type="caution">
    <text evidence="6">The sequence shown here is derived from an EMBL/GenBank/DDBJ whole genome shotgun (WGS) entry which is preliminary data.</text>
</comment>
<dbReference type="SMART" id="SM00421">
    <property type="entry name" value="HTH_LUXR"/>
    <property type="match status" value="1"/>
</dbReference>
<dbReference type="Gene3D" id="1.10.10.10">
    <property type="entry name" value="Winged helix-like DNA-binding domain superfamily/Winged helix DNA-binding domain"/>
    <property type="match status" value="1"/>
</dbReference>
<dbReference type="AlphaFoldDB" id="A0A6L6XQ29"/>
<dbReference type="InterPro" id="IPR000792">
    <property type="entry name" value="Tscrpt_reg_LuxR_C"/>
</dbReference>
<dbReference type="Pfam" id="PF00196">
    <property type="entry name" value="GerE"/>
    <property type="match status" value="1"/>
</dbReference>
<dbReference type="PANTHER" id="PTHR43214">
    <property type="entry name" value="TWO-COMPONENT RESPONSE REGULATOR"/>
    <property type="match status" value="1"/>
</dbReference>
<evidence type="ECO:0000256" key="1">
    <source>
        <dbReference type="ARBA" id="ARBA00023015"/>
    </source>
</evidence>
<proteinExistence type="predicted"/>
<dbReference type="InterPro" id="IPR016032">
    <property type="entry name" value="Sig_transdc_resp-reg_C-effctor"/>
</dbReference>